<accession>A0A1G5ZI69</accession>
<feature type="domain" description="MobA-like NTP transferase" evidence="4">
    <location>
        <begin position="14"/>
        <end position="124"/>
    </location>
</feature>
<gene>
    <name evidence="5" type="ORF">SAMN02927914_05225</name>
</gene>
<evidence type="ECO:0000256" key="2">
    <source>
        <dbReference type="ARBA" id="ARBA00022695"/>
    </source>
</evidence>
<dbReference type="EMBL" id="FMXM01000020">
    <property type="protein sequence ID" value="SDA94568.1"/>
    <property type="molecule type" value="Genomic_DNA"/>
</dbReference>
<dbReference type="InterPro" id="IPR050065">
    <property type="entry name" value="GlmU-like"/>
</dbReference>
<name>A0A1G5ZI69_9HYPH</name>
<dbReference type="AlphaFoldDB" id="A0A1G5ZI69"/>
<sequence>MTAGPDTPIVPQTAIVLAAGLGKRMRPVTDTIPKPLVRIAGKTLLDWGLDSLAAAGVGKAVVNVHYFPEQIVAHVAKRRAPRIIISDESERLLDSAGGIVKALPELGEQPFYVLNADTFWIDDGPLNLDRLALAWDAAKMDILLMLADLHQATGHCGGTDFLVAPDGALRRSKGDPAGLIYAGAAIIHPRLFTNAPAGPHSLNAYFDSAIAAGRLFGMPMHGHWITVGTPDAIPLAEAGVAGALAESQ</sequence>
<evidence type="ECO:0000256" key="1">
    <source>
        <dbReference type="ARBA" id="ARBA00022679"/>
    </source>
</evidence>
<dbReference type="Proteomes" id="UP000198588">
    <property type="component" value="Unassembled WGS sequence"/>
</dbReference>
<keyword evidence="2" id="KW-0548">Nucleotidyltransferase</keyword>
<dbReference type="STRING" id="1165689.SAMN02927914_05225"/>
<keyword evidence="3" id="KW-0460">Magnesium</keyword>
<protein>
    <submittedName>
        <fullName evidence="5">MobA-like NTP transferase domain-containing protein</fullName>
    </submittedName>
</protein>
<dbReference type="SUPFAM" id="SSF53448">
    <property type="entry name" value="Nucleotide-diphospho-sugar transferases"/>
    <property type="match status" value="1"/>
</dbReference>
<evidence type="ECO:0000259" key="4">
    <source>
        <dbReference type="Pfam" id="PF12804"/>
    </source>
</evidence>
<dbReference type="PANTHER" id="PTHR43584">
    <property type="entry name" value="NUCLEOTIDYL TRANSFERASE"/>
    <property type="match status" value="1"/>
</dbReference>
<dbReference type="PANTHER" id="PTHR43584:SF8">
    <property type="entry name" value="N-ACETYLMURAMATE ALPHA-1-PHOSPHATE URIDYLYLTRANSFERASE"/>
    <property type="match status" value="1"/>
</dbReference>
<dbReference type="OrthoDB" id="9788272at2"/>
<dbReference type="InterPro" id="IPR025877">
    <property type="entry name" value="MobA-like_NTP_Trfase"/>
</dbReference>
<keyword evidence="1 5" id="KW-0808">Transferase</keyword>
<proteinExistence type="predicted"/>
<dbReference type="CDD" id="cd06422">
    <property type="entry name" value="NTP_transferase_like_1"/>
    <property type="match status" value="1"/>
</dbReference>
<reference evidence="5 6" key="1">
    <citation type="submission" date="2016-10" db="EMBL/GenBank/DDBJ databases">
        <authorList>
            <person name="de Groot N.N."/>
        </authorList>
    </citation>
    <scope>NUCLEOTIDE SEQUENCE [LARGE SCALE GENOMIC DNA]</scope>
    <source>
        <strain evidence="5 6">CGMCC 1.12097</strain>
    </source>
</reference>
<dbReference type="GO" id="GO:0016779">
    <property type="term" value="F:nucleotidyltransferase activity"/>
    <property type="evidence" value="ECO:0007669"/>
    <property type="project" value="UniProtKB-KW"/>
</dbReference>
<dbReference type="Gene3D" id="3.90.550.10">
    <property type="entry name" value="Spore Coat Polysaccharide Biosynthesis Protein SpsA, Chain A"/>
    <property type="match status" value="1"/>
</dbReference>
<evidence type="ECO:0000313" key="5">
    <source>
        <dbReference type="EMBL" id="SDA94568.1"/>
    </source>
</evidence>
<dbReference type="InterPro" id="IPR029044">
    <property type="entry name" value="Nucleotide-diphossugar_trans"/>
</dbReference>
<evidence type="ECO:0000256" key="3">
    <source>
        <dbReference type="ARBA" id="ARBA00022842"/>
    </source>
</evidence>
<organism evidence="5 6">
    <name type="scientific">Mesorhizobium qingshengii</name>
    <dbReference type="NCBI Taxonomy" id="1165689"/>
    <lineage>
        <taxon>Bacteria</taxon>
        <taxon>Pseudomonadati</taxon>
        <taxon>Pseudomonadota</taxon>
        <taxon>Alphaproteobacteria</taxon>
        <taxon>Hyphomicrobiales</taxon>
        <taxon>Phyllobacteriaceae</taxon>
        <taxon>Mesorhizobium</taxon>
    </lineage>
</organism>
<dbReference type="Pfam" id="PF12804">
    <property type="entry name" value="NTP_transf_3"/>
    <property type="match status" value="1"/>
</dbReference>
<evidence type="ECO:0000313" key="6">
    <source>
        <dbReference type="Proteomes" id="UP000198588"/>
    </source>
</evidence>